<dbReference type="Gene3D" id="2.40.50.100">
    <property type="match status" value="1"/>
</dbReference>
<dbReference type="PRINTS" id="PR00063">
    <property type="entry name" value="RIBOSOMALL27"/>
</dbReference>
<evidence type="ECO:0000313" key="6">
    <source>
        <dbReference type="EMBL" id="PIS08012.1"/>
    </source>
</evidence>
<proteinExistence type="inferred from homology"/>
<dbReference type="PANTHER" id="PTHR15893:SF0">
    <property type="entry name" value="LARGE RIBOSOMAL SUBUNIT PROTEIN BL27M"/>
    <property type="match status" value="1"/>
</dbReference>
<evidence type="ECO:0000256" key="4">
    <source>
        <dbReference type="ARBA" id="ARBA00035175"/>
    </source>
</evidence>
<dbReference type="FunFam" id="2.40.50.100:FF:000020">
    <property type="entry name" value="50S ribosomal protein L27"/>
    <property type="match status" value="1"/>
</dbReference>
<dbReference type="InterPro" id="IPR001684">
    <property type="entry name" value="Ribosomal_bL27"/>
</dbReference>
<evidence type="ECO:0000256" key="5">
    <source>
        <dbReference type="HAMAP-Rule" id="MF_00539"/>
    </source>
</evidence>
<dbReference type="GO" id="GO:0005840">
    <property type="term" value="C:ribosome"/>
    <property type="evidence" value="ECO:0007669"/>
    <property type="project" value="UniProtKB-KW"/>
</dbReference>
<dbReference type="Pfam" id="PF01016">
    <property type="entry name" value="Ribosomal_L27"/>
    <property type="match status" value="1"/>
</dbReference>
<accession>A0A2H0W7E6</accession>
<sequence>MAHKKAAGSTRLGRDSVAKRLGVKIFGDQKAIAGNIIIRQHGTKFHPGKNVGMGDDFTLYALKTGMVKFQEKKVTAFTGNKDKRTFIHVDEEAVSSKQ</sequence>
<gene>
    <name evidence="5" type="primary">rpmA</name>
    <name evidence="6" type="ORF">COT78_00490</name>
</gene>
<keyword evidence="2 5" id="KW-0689">Ribosomal protein</keyword>
<dbReference type="GO" id="GO:0003735">
    <property type="term" value="F:structural constituent of ribosome"/>
    <property type="evidence" value="ECO:0007669"/>
    <property type="project" value="InterPro"/>
</dbReference>
<dbReference type="HAMAP" id="MF_00539">
    <property type="entry name" value="Ribosomal_bL27"/>
    <property type="match status" value="1"/>
</dbReference>
<evidence type="ECO:0000256" key="3">
    <source>
        <dbReference type="ARBA" id="ARBA00023274"/>
    </source>
</evidence>
<dbReference type="GO" id="GO:1990904">
    <property type="term" value="C:ribonucleoprotein complex"/>
    <property type="evidence" value="ECO:0007669"/>
    <property type="project" value="UniProtKB-KW"/>
</dbReference>
<reference evidence="7" key="1">
    <citation type="submission" date="2017-09" db="EMBL/GenBank/DDBJ databases">
        <title>Depth-based differentiation of microbial function through sediment-hosted aquifers and enrichment of novel symbionts in the deep terrestrial subsurface.</title>
        <authorList>
            <person name="Probst A.J."/>
            <person name="Ladd B."/>
            <person name="Jarett J.K."/>
            <person name="Geller-Mcgrath D.E."/>
            <person name="Sieber C.M.K."/>
            <person name="Emerson J.B."/>
            <person name="Anantharaman K."/>
            <person name="Thomas B.C."/>
            <person name="Malmstrom R."/>
            <person name="Stieglmeier M."/>
            <person name="Klingl A."/>
            <person name="Woyke T."/>
            <person name="Ryan C.M."/>
            <person name="Banfield J.F."/>
        </authorList>
    </citation>
    <scope>NUCLEOTIDE SEQUENCE [LARGE SCALE GENOMIC DNA]</scope>
</reference>
<dbReference type="EMBL" id="PEZW01000005">
    <property type="protein sequence ID" value="PIS08012.1"/>
    <property type="molecule type" value="Genomic_DNA"/>
</dbReference>
<dbReference type="NCBIfam" id="TIGR00062">
    <property type="entry name" value="L27"/>
    <property type="match status" value="1"/>
</dbReference>
<dbReference type="GO" id="GO:0006412">
    <property type="term" value="P:translation"/>
    <property type="evidence" value="ECO:0007669"/>
    <property type="project" value="UniProtKB-UniRule"/>
</dbReference>
<dbReference type="AlphaFoldDB" id="A0A2H0W7E6"/>
<dbReference type="Proteomes" id="UP000231382">
    <property type="component" value="Unassembled WGS sequence"/>
</dbReference>
<evidence type="ECO:0000313" key="7">
    <source>
        <dbReference type="Proteomes" id="UP000231382"/>
    </source>
</evidence>
<organism evidence="6 7">
    <name type="scientific">Candidatus Berkelbacteria bacterium CG10_big_fil_rev_8_21_14_0_10_43_13</name>
    <dbReference type="NCBI Taxonomy" id="1974514"/>
    <lineage>
        <taxon>Bacteria</taxon>
        <taxon>Candidatus Berkelbacteria</taxon>
    </lineage>
</organism>
<comment type="similarity">
    <text evidence="1 5">Belongs to the bacterial ribosomal protein bL27 family.</text>
</comment>
<protein>
    <recommendedName>
        <fullName evidence="4 5">Large ribosomal subunit protein bL27</fullName>
    </recommendedName>
</protein>
<name>A0A2H0W7E6_9BACT</name>
<evidence type="ECO:0000256" key="1">
    <source>
        <dbReference type="ARBA" id="ARBA00010797"/>
    </source>
</evidence>
<evidence type="ECO:0000256" key="2">
    <source>
        <dbReference type="ARBA" id="ARBA00022980"/>
    </source>
</evidence>
<dbReference type="PANTHER" id="PTHR15893">
    <property type="entry name" value="RIBOSOMAL PROTEIN L27"/>
    <property type="match status" value="1"/>
</dbReference>
<comment type="caution">
    <text evidence="6">The sequence shown here is derived from an EMBL/GenBank/DDBJ whole genome shotgun (WGS) entry which is preliminary data.</text>
</comment>
<dbReference type="SUPFAM" id="SSF110324">
    <property type="entry name" value="Ribosomal L27 protein-like"/>
    <property type="match status" value="1"/>
</dbReference>
<keyword evidence="3 5" id="KW-0687">Ribonucleoprotein</keyword>